<keyword evidence="6 10" id="KW-0472">Membrane</keyword>
<dbReference type="KEGG" id="meti:DK427_04425"/>
<keyword evidence="3" id="KW-1003">Cell membrane</keyword>
<organism evidence="11 12">
    <name type="scientific">Methylobacterium radiodurans</name>
    <dbReference type="NCBI Taxonomy" id="2202828"/>
    <lineage>
        <taxon>Bacteria</taxon>
        <taxon>Pseudomonadati</taxon>
        <taxon>Pseudomonadota</taxon>
        <taxon>Alphaproteobacteria</taxon>
        <taxon>Hyphomicrobiales</taxon>
        <taxon>Methylobacteriaceae</taxon>
        <taxon>Methylobacterium</taxon>
    </lineage>
</organism>
<dbReference type="InterPro" id="IPR037185">
    <property type="entry name" value="EmrE-like"/>
</dbReference>
<sequence length="106" mass="11017">MAWLVLGIAVVTEIVWALSLKWAAMRGSWIASTVPISLSFLNMGLLALAMRGLPAGTAYAVWTGLGAVGVVICGAVFLGEKVNGMQGVFMVLTIAGVIGTKYFAQA</sequence>
<evidence type="ECO:0000256" key="10">
    <source>
        <dbReference type="SAM" id="Phobius"/>
    </source>
</evidence>
<feature type="transmembrane region" description="Helical" evidence="10">
    <location>
        <begin position="27"/>
        <end position="47"/>
    </location>
</feature>
<evidence type="ECO:0000256" key="8">
    <source>
        <dbReference type="ARBA" id="ARBA00039168"/>
    </source>
</evidence>
<keyword evidence="12" id="KW-1185">Reference proteome</keyword>
<evidence type="ECO:0000256" key="3">
    <source>
        <dbReference type="ARBA" id="ARBA00022475"/>
    </source>
</evidence>
<keyword evidence="5 10" id="KW-1133">Transmembrane helix</keyword>
<evidence type="ECO:0000256" key="7">
    <source>
        <dbReference type="ARBA" id="ARBA00038151"/>
    </source>
</evidence>
<comment type="similarity">
    <text evidence="7">Belongs to the drug/metabolite transporter (DMT) superfamily. Small multidrug resistance (SMR) (TC 2.A.7.1) family. Gdx/SugE subfamily.</text>
</comment>
<dbReference type="GO" id="GO:0005886">
    <property type="term" value="C:plasma membrane"/>
    <property type="evidence" value="ECO:0007669"/>
    <property type="project" value="UniProtKB-SubCell"/>
</dbReference>
<gene>
    <name evidence="11" type="ORF">DK427_04425</name>
</gene>
<feature type="transmembrane region" description="Helical" evidence="10">
    <location>
        <begin position="59"/>
        <end position="78"/>
    </location>
</feature>
<dbReference type="GO" id="GO:0022857">
    <property type="term" value="F:transmembrane transporter activity"/>
    <property type="evidence" value="ECO:0007669"/>
    <property type="project" value="InterPro"/>
</dbReference>
<evidence type="ECO:0000256" key="4">
    <source>
        <dbReference type="ARBA" id="ARBA00022692"/>
    </source>
</evidence>
<dbReference type="PANTHER" id="PTHR30561">
    <property type="entry name" value="SMR FAMILY PROTON-DEPENDENT DRUG EFFLUX TRANSPORTER SUGE"/>
    <property type="match status" value="1"/>
</dbReference>
<evidence type="ECO:0000256" key="9">
    <source>
        <dbReference type="RuleBase" id="RU003942"/>
    </source>
</evidence>
<protein>
    <recommendedName>
        <fullName evidence="8">Guanidinium exporter</fullName>
    </recommendedName>
</protein>
<dbReference type="Pfam" id="PF00893">
    <property type="entry name" value="Multi_Drug_Res"/>
    <property type="match status" value="1"/>
</dbReference>
<evidence type="ECO:0000256" key="1">
    <source>
        <dbReference type="ARBA" id="ARBA00004651"/>
    </source>
</evidence>
<keyword evidence="2" id="KW-0813">Transport</keyword>
<evidence type="ECO:0000313" key="11">
    <source>
        <dbReference type="EMBL" id="AWN35081.1"/>
    </source>
</evidence>
<dbReference type="EMBL" id="CP029551">
    <property type="protein sequence ID" value="AWN35081.1"/>
    <property type="molecule type" value="Genomic_DNA"/>
</dbReference>
<accession>A0A2U8VNS2</accession>
<evidence type="ECO:0000256" key="5">
    <source>
        <dbReference type="ARBA" id="ARBA00022989"/>
    </source>
</evidence>
<feature type="transmembrane region" description="Helical" evidence="10">
    <location>
        <begin position="84"/>
        <end position="104"/>
    </location>
</feature>
<dbReference type="Proteomes" id="UP000246058">
    <property type="component" value="Chromosome"/>
</dbReference>
<dbReference type="RefSeq" id="WP_109950212.1">
    <property type="nucleotide sequence ID" value="NZ_CP029551.1"/>
</dbReference>
<reference evidence="11 12" key="1">
    <citation type="submission" date="2018-05" db="EMBL/GenBank/DDBJ databases">
        <title>Complete Genome Sequence of Methylobacterium sp. 17Sr1-43.</title>
        <authorList>
            <person name="Srinivasan S."/>
        </authorList>
    </citation>
    <scope>NUCLEOTIDE SEQUENCE [LARGE SCALE GENOMIC DNA]</scope>
    <source>
        <strain evidence="11 12">17Sr1-43</strain>
    </source>
</reference>
<evidence type="ECO:0000256" key="6">
    <source>
        <dbReference type="ARBA" id="ARBA00023136"/>
    </source>
</evidence>
<dbReference type="SUPFAM" id="SSF103481">
    <property type="entry name" value="Multidrug resistance efflux transporter EmrE"/>
    <property type="match status" value="1"/>
</dbReference>
<dbReference type="AlphaFoldDB" id="A0A2U8VNS2"/>
<dbReference type="Gene3D" id="1.10.3730.20">
    <property type="match status" value="1"/>
</dbReference>
<name>A0A2U8VNS2_9HYPH</name>
<proteinExistence type="inferred from homology"/>
<evidence type="ECO:0000256" key="2">
    <source>
        <dbReference type="ARBA" id="ARBA00022448"/>
    </source>
</evidence>
<dbReference type="InterPro" id="IPR045324">
    <property type="entry name" value="Small_multidrug_res"/>
</dbReference>
<dbReference type="PANTHER" id="PTHR30561:SF0">
    <property type="entry name" value="GUANIDINIUM EXPORTER"/>
    <property type="match status" value="1"/>
</dbReference>
<comment type="subcellular location">
    <subcellularLocation>
        <location evidence="1 9">Cell membrane</location>
        <topology evidence="1 9">Multi-pass membrane protein</topology>
    </subcellularLocation>
</comment>
<dbReference type="OrthoDB" id="9808638at2"/>
<dbReference type="InterPro" id="IPR000390">
    <property type="entry name" value="Small_drug/metabolite_transptr"/>
</dbReference>
<evidence type="ECO:0000313" key="12">
    <source>
        <dbReference type="Proteomes" id="UP000246058"/>
    </source>
</evidence>
<keyword evidence="4 9" id="KW-0812">Transmembrane</keyword>